<gene>
    <name evidence="1" type="ORF">LCPAC001_00590</name>
</gene>
<sequence length="456" mass="53759">MNIVTEWVSDQDVIPQLIGTSKIKKNNMDRNLTRYVAQIKMCNENYNLIDHVKFVPLILSIILKKNYDYRDIEGLRNTIKHLVESFVFVDVNLVSYQVEKVRKRLVCIYSPTYKGEPIWVSKKDFITINSHIKLEKYYGYKLISSNPLAWYAVSEYQKKYRDIQLEDLFQSKKIMFMKINHTTPFKPKTHTLWEDDEKMNTIRSMILKYEHDGLFVCKYESDIFIKIYIELALLWNGTMINTGTPTIIKTDTYFLEGKAVWYRKSAERILEGTLPEYTLVLKLNKLNMVKTSYKKLSKHNPLLKSYKPKIEIKGDNILVTSIFGSFNDVIIYKQLLNSFIPLKLEIIEPTLPGNFIYICVAAGVYEIFFSIKSEFFIRYSTYDSFLNIPNIKIDPDRTVIPYMIIKTNQKEVKKIITKLNDLWMKKELITIWGEQVFKSVSRIKSISMSRLMLKKI</sequence>
<accession>A0A481Z3J5</accession>
<reference evidence="1" key="1">
    <citation type="journal article" date="2019" name="MBio">
        <title>Virus Genomes from Deep Sea Sediments Expand the Ocean Megavirome and Support Independent Origins of Viral Gigantism.</title>
        <authorList>
            <person name="Backstrom D."/>
            <person name="Yutin N."/>
            <person name="Jorgensen S.L."/>
            <person name="Dharamshi J."/>
            <person name="Homa F."/>
            <person name="Zaremba-Niedwiedzka K."/>
            <person name="Spang A."/>
            <person name="Wolf Y.I."/>
            <person name="Koonin E.V."/>
            <person name="Ettema T.J."/>
        </authorList>
    </citation>
    <scope>NUCLEOTIDE SEQUENCE</scope>
</reference>
<evidence type="ECO:0000313" key="1">
    <source>
        <dbReference type="EMBL" id="QBK89549.1"/>
    </source>
</evidence>
<organism evidence="1">
    <name type="scientific">Pithovirus LCPAC001</name>
    <dbReference type="NCBI Taxonomy" id="2506585"/>
    <lineage>
        <taxon>Viruses</taxon>
        <taxon>Pithoviruses</taxon>
    </lineage>
</organism>
<name>A0A481Z3J5_9VIRU</name>
<protein>
    <submittedName>
        <fullName evidence="1">Uncharacterized protein</fullName>
    </submittedName>
</protein>
<dbReference type="EMBL" id="MK500428">
    <property type="protein sequence ID" value="QBK89549.1"/>
    <property type="molecule type" value="Genomic_DNA"/>
</dbReference>
<proteinExistence type="predicted"/>